<evidence type="ECO:0000313" key="1">
    <source>
        <dbReference type="EMBL" id="MPD00716.1"/>
    </source>
</evidence>
<sequence length="68" mass="7314">MFPSTPASCCSSMLGGMVHPSQPNTPYSLYHAAPIVQKCLRFTVREKVKKRNGGVSAAFGVFGIAARR</sequence>
<dbReference type="Proteomes" id="UP000324222">
    <property type="component" value="Unassembled WGS sequence"/>
</dbReference>
<protein>
    <submittedName>
        <fullName evidence="1">Uncharacterized protein</fullName>
    </submittedName>
</protein>
<comment type="caution">
    <text evidence="1">The sequence shown here is derived from an EMBL/GenBank/DDBJ whole genome shotgun (WGS) entry which is preliminary data.</text>
</comment>
<proteinExistence type="predicted"/>
<keyword evidence="2" id="KW-1185">Reference proteome</keyword>
<name>A0A5B7K1F9_PORTR</name>
<reference evidence="1 2" key="1">
    <citation type="submission" date="2019-05" db="EMBL/GenBank/DDBJ databases">
        <title>Another draft genome of Portunus trituberculatus and its Hox gene families provides insights of decapod evolution.</title>
        <authorList>
            <person name="Jeong J.-H."/>
            <person name="Song I."/>
            <person name="Kim S."/>
            <person name="Choi T."/>
            <person name="Kim D."/>
            <person name="Ryu S."/>
            <person name="Kim W."/>
        </authorList>
    </citation>
    <scope>NUCLEOTIDE SEQUENCE [LARGE SCALE GENOMIC DNA]</scope>
    <source>
        <tissue evidence="1">Muscle</tissue>
    </source>
</reference>
<dbReference type="AlphaFoldDB" id="A0A5B7K1F9"/>
<accession>A0A5B7K1F9</accession>
<evidence type="ECO:0000313" key="2">
    <source>
        <dbReference type="Proteomes" id="UP000324222"/>
    </source>
</evidence>
<gene>
    <name evidence="1" type="ORF">E2C01_096209</name>
</gene>
<organism evidence="1 2">
    <name type="scientific">Portunus trituberculatus</name>
    <name type="common">Swimming crab</name>
    <name type="synonym">Neptunus trituberculatus</name>
    <dbReference type="NCBI Taxonomy" id="210409"/>
    <lineage>
        <taxon>Eukaryota</taxon>
        <taxon>Metazoa</taxon>
        <taxon>Ecdysozoa</taxon>
        <taxon>Arthropoda</taxon>
        <taxon>Crustacea</taxon>
        <taxon>Multicrustacea</taxon>
        <taxon>Malacostraca</taxon>
        <taxon>Eumalacostraca</taxon>
        <taxon>Eucarida</taxon>
        <taxon>Decapoda</taxon>
        <taxon>Pleocyemata</taxon>
        <taxon>Brachyura</taxon>
        <taxon>Eubrachyura</taxon>
        <taxon>Portunoidea</taxon>
        <taxon>Portunidae</taxon>
        <taxon>Portuninae</taxon>
        <taxon>Portunus</taxon>
    </lineage>
</organism>
<dbReference type="EMBL" id="VSRR010124064">
    <property type="protein sequence ID" value="MPD00716.1"/>
    <property type="molecule type" value="Genomic_DNA"/>
</dbReference>